<feature type="domain" description="RNA polymerase sigma factor 70 region 4 type 2" evidence="1">
    <location>
        <begin position="116"/>
        <end position="167"/>
    </location>
</feature>
<reference evidence="2 3" key="1">
    <citation type="submission" date="2019-02" db="EMBL/GenBank/DDBJ databases">
        <title>Genomic Encyclopedia of Type Strains, Phase IV (KMG-IV): sequencing the most valuable type-strain genomes for metagenomic binning, comparative biology and taxonomic classification.</title>
        <authorList>
            <person name="Goeker M."/>
        </authorList>
    </citation>
    <scope>NUCLEOTIDE SEQUENCE [LARGE SCALE GENOMIC DNA]</scope>
    <source>
        <strain evidence="2 3">DSM 18116</strain>
    </source>
</reference>
<dbReference type="GO" id="GO:0016987">
    <property type="term" value="F:sigma factor activity"/>
    <property type="evidence" value="ECO:0007669"/>
    <property type="project" value="InterPro"/>
</dbReference>
<dbReference type="SUPFAM" id="SSF88659">
    <property type="entry name" value="Sigma3 and sigma4 domains of RNA polymerase sigma factors"/>
    <property type="match status" value="1"/>
</dbReference>
<dbReference type="InterPro" id="IPR013324">
    <property type="entry name" value="RNA_pol_sigma_r3/r4-like"/>
</dbReference>
<proteinExistence type="predicted"/>
<dbReference type="Gene3D" id="1.10.10.10">
    <property type="entry name" value="Winged helix-like DNA-binding domain superfamily/Winged helix DNA-binding domain"/>
    <property type="match status" value="1"/>
</dbReference>
<name>A0A4Q7N0Q4_9BACT</name>
<evidence type="ECO:0000259" key="1">
    <source>
        <dbReference type="Pfam" id="PF08281"/>
    </source>
</evidence>
<keyword evidence="3" id="KW-1185">Reference proteome</keyword>
<dbReference type="CDD" id="cd06171">
    <property type="entry name" value="Sigma70_r4"/>
    <property type="match status" value="1"/>
</dbReference>
<dbReference type="Proteomes" id="UP000293874">
    <property type="component" value="Unassembled WGS sequence"/>
</dbReference>
<evidence type="ECO:0000313" key="2">
    <source>
        <dbReference type="EMBL" id="RZS74742.1"/>
    </source>
</evidence>
<evidence type="ECO:0000313" key="3">
    <source>
        <dbReference type="Proteomes" id="UP000293874"/>
    </source>
</evidence>
<accession>A0A4Q7N0Q4</accession>
<dbReference type="EMBL" id="SGXA01000001">
    <property type="protein sequence ID" value="RZS74742.1"/>
    <property type="molecule type" value="Genomic_DNA"/>
</dbReference>
<protein>
    <submittedName>
        <fullName evidence="2">RNA polymerase sigma factor (Sigma-70 family)</fullName>
    </submittedName>
</protein>
<organism evidence="2 3">
    <name type="scientific">Pseudobacter ginsenosidimutans</name>
    <dbReference type="NCBI Taxonomy" id="661488"/>
    <lineage>
        <taxon>Bacteria</taxon>
        <taxon>Pseudomonadati</taxon>
        <taxon>Bacteroidota</taxon>
        <taxon>Chitinophagia</taxon>
        <taxon>Chitinophagales</taxon>
        <taxon>Chitinophagaceae</taxon>
        <taxon>Pseudobacter</taxon>
    </lineage>
</organism>
<comment type="caution">
    <text evidence="2">The sequence shown here is derived from an EMBL/GenBank/DDBJ whole genome shotgun (WGS) entry which is preliminary data.</text>
</comment>
<dbReference type="InterPro" id="IPR013249">
    <property type="entry name" value="RNA_pol_sigma70_r4_t2"/>
</dbReference>
<dbReference type="GO" id="GO:0006352">
    <property type="term" value="P:DNA-templated transcription initiation"/>
    <property type="evidence" value="ECO:0007669"/>
    <property type="project" value="InterPro"/>
</dbReference>
<sequence length="232" mass="27088">MYDRWFDPSNKLMAELYDRKFRIVVLELLGYCDLGMANQIAAETFDTIYIMCSKGKQFPTVADASRYWLKIAIRKAQAAPDVKIESFNNEHHSHHPQKDYSGRRFFTAEEYNQLKNELRKIVENLPPKYKRVVKLSIYEKLRHKEIAALTGLKEATVRKHFERGKKMVGERINEHPSKKLLKDLFLYYTMIMFATLPPEPQKNSSKSVTKLPVFPFISIATTSRVNEHGKQS</sequence>
<gene>
    <name evidence="2" type="ORF">EV199_0593</name>
</gene>
<dbReference type="Pfam" id="PF08281">
    <property type="entry name" value="Sigma70_r4_2"/>
    <property type="match status" value="1"/>
</dbReference>
<dbReference type="GO" id="GO:0003677">
    <property type="term" value="F:DNA binding"/>
    <property type="evidence" value="ECO:0007669"/>
    <property type="project" value="InterPro"/>
</dbReference>
<dbReference type="InterPro" id="IPR036388">
    <property type="entry name" value="WH-like_DNA-bd_sf"/>
</dbReference>
<dbReference type="AlphaFoldDB" id="A0A4Q7N0Q4"/>